<sequence length="145" mass="15349">MAVAVMRLQVWRQYEVRACHVAGCNRYENVIEDESHLITKVVDNDLSALAMVAKHFMSERRRGGSMAKRGGGLFTKRLMDSKEGLGGGGFVVSGVRGEECLEGCVGVGRGEVNGGGDNFGVSKKILGEIPGVAIEESAGGTFGVD</sequence>
<dbReference type="EMBL" id="BKCJ010000222">
    <property type="protein sequence ID" value="GEU31137.1"/>
    <property type="molecule type" value="Genomic_DNA"/>
</dbReference>
<protein>
    <submittedName>
        <fullName evidence="1">Uncharacterized protein</fullName>
    </submittedName>
</protein>
<reference evidence="1" key="1">
    <citation type="journal article" date="2019" name="Sci. Rep.">
        <title>Draft genome of Tanacetum cinerariifolium, the natural source of mosquito coil.</title>
        <authorList>
            <person name="Yamashiro T."/>
            <person name="Shiraishi A."/>
            <person name="Satake H."/>
            <person name="Nakayama K."/>
        </authorList>
    </citation>
    <scope>NUCLEOTIDE SEQUENCE</scope>
</reference>
<accession>A0A6L2J3R2</accession>
<dbReference type="AlphaFoldDB" id="A0A6L2J3R2"/>
<organism evidence="1">
    <name type="scientific">Tanacetum cinerariifolium</name>
    <name type="common">Dalmatian daisy</name>
    <name type="synonym">Chrysanthemum cinerariifolium</name>
    <dbReference type="NCBI Taxonomy" id="118510"/>
    <lineage>
        <taxon>Eukaryota</taxon>
        <taxon>Viridiplantae</taxon>
        <taxon>Streptophyta</taxon>
        <taxon>Embryophyta</taxon>
        <taxon>Tracheophyta</taxon>
        <taxon>Spermatophyta</taxon>
        <taxon>Magnoliopsida</taxon>
        <taxon>eudicotyledons</taxon>
        <taxon>Gunneridae</taxon>
        <taxon>Pentapetalae</taxon>
        <taxon>asterids</taxon>
        <taxon>campanulids</taxon>
        <taxon>Asterales</taxon>
        <taxon>Asteraceae</taxon>
        <taxon>Asteroideae</taxon>
        <taxon>Anthemideae</taxon>
        <taxon>Anthemidinae</taxon>
        <taxon>Tanacetum</taxon>
    </lineage>
</organism>
<evidence type="ECO:0000313" key="1">
    <source>
        <dbReference type="EMBL" id="GEU31137.1"/>
    </source>
</evidence>
<proteinExistence type="predicted"/>
<comment type="caution">
    <text evidence="1">The sequence shown here is derived from an EMBL/GenBank/DDBJ whole genome shotgun (WGS) entry which is preliminary data.</text>
</comment>
<gene>
    <name evidence="1" type="ORF">Tci_003115</name>
</gene>
<name>A0A6L2J3R2_TANCI</name>